<proteinExistence type="predicted"/>
<evidence type="ECO:0000313" key="2">
    <source>
        <dbReference type="Proteomes" id="UP000008021"/>
    </source>
</evidence>
<evidence type="ECO:0000313" key="1">
    <source>
        <dbReference type="EnsemblPlants" id="OMERI07G09880.2"/>
    </source>
</evidence>
<dbReference type="HOGENOM" id="CLU_1035789_0_0_1"/>
<sequence>MNGSNSLSPVPHCARLPWLHCPTGLSPGCSRSGLAHSEAQDDRLWLQIRWPNHGRPASTSVACGRPASKLASTVAVVGNQHMGFKVKEKIEDRVESEKIVIFDAQTDVRVETGSQMAMKAGYIYTVPFLWTGLLYSKEYPGGRASWRTAGGTTAPRPGGRRHSCSGRGAILLHGRGRAAPRLGRNVGGWDHVAVTWARLAELANGEAPVGTFGLSFGTATVAAGAGIPIYSLWRGPAGWAGRARRPLGTSLSRPAWMVAVTQVSYCSGS</sequence>
<keyword evidence="2" id="KW-1185">Reference proteome</keyword>
<protein>
    <submittedName>
        <fullName evidence="1">Uncharacterized protein</fullName>
    </submittedName>
</protein>
<reference evidence="1" key="2">
    <citation type="submission" date="2018-05" db="EMBL/GenBank/DDBJ databases">
        <title>OmerRS3 (Oryza meridionalis Reference Sequence Version 3).</title>
        <authorList>
            <person name="Zhang J."/>
            <person name="Kudrna D."/>
            <person name="Lee S."/>
            <person name="Talag J."/>
            <person name="Welchert J."/>
            <person name="Wing R.A."/>
        </authorList>
    </citation>
    <scope>NUCLEOTIDE SEQUENCE [LARGE SCALE GENOMIC DNA]</scope>
    <source>
        <strain evidence="1">cv. OR44</strain>
    </source>
</reference>
<dbReference type="EnsemblPlants" id="OMERI07G09880.2">
    <property type="protein sequence ID" value="OMERI07G09880.2"/>
    <property type="gene ID" value="OMERI07G09880"/>
</dbReference>
<dbReference type="Proteomes" id="UP000008021">
    <property type="component" value="Chromosome 7"/>
</dbReference>
<organism evidence="1">
    <name type="scientific">Oryza meridionalis</name>
    <dbReference type="NCBI Taxonomy" id="40149"/>
    <lineage>
        <taxon>Eukaryota</taxon>
        <taxon>Viridiplantae</taxon>
        <taxon>Streptophyta</taxon>
        <taxon>Embryophyta</taxon>
        <taxon>Tracheophyta</taxon>
        <taxon>Spermatophyta</taxon>
        <taxon>Magnoliopsida</taxon>
        <taxon>Liliopsida</taxon>
        <taxon>Poales</taxon>
        <taxon>Poaceae</taxon>
        <taxon>BOP clade</taxon>
        <taxon>Oryzoideae</taxon>
        <taxon>Oryzeae</taxon>
        <taxon>Oryzinae</taxon>
        <taxon>Oryza</taxon>
    </lineage>
</organism>
<accession>A0A0E0EAM2</accession>
<dbReference type="Gramene" id="OMERI07G09880.2">
    <property type="protein sequence ID" value="OMERI07G09880.2"/>
    <property type="gene ID" value="OMERI07G09880"/>
</dbReference>
<name>A0A0E0EAM2_9ORYZ</name>
<reference evidence="1" key="1">
    <citation type="submission" date="2015-04" db="UniProtKB">
        <authorList>
            <consortium name="EnsemblPlants"/>
        </authorList>
    </citation>
    <scope>IDENTIFICATION</scope>
</reference>
<dbReference type="AlphaFoldDB" id="A0A0E0EAM2"/>